<feature type="transmembrane region" description="Helical" evidence="6">
    <location>
        <begin position="380"/>
        <end position="400"/>
    </location>
</feature>
<dbReference type="GO" id="GO:0005886">
    <property type="term" value="C:plasma membrane"/>
    <property type="evidence" value="ECO:0007669"/>
    <property type="project" value="UniProtKB-SubCell"/>
</dbReference>
<proteinExistence type="predicted"/>
<name>A0A418NS18_9SPHN</name>
<evidence type="ECO:0008006" key="9">
    <source>
        <dbReference type="Google" id="ProtNLM"/>
    </source>
</evidence>
<reference evidence="7 8" key="1">
    <citation type="submission" date="2018-08" db="EMBL/GenBank/DDBJ databases">
        <title>Erythrobacter zhengii sp.nov., a bacterium isolated from deep-sea sediment.</title>
        <authorList>
            <person name="Fang C."/>
            <person name="Wu Y.-H."/>
            <person name="Sun C."/>
            <person name="Wang H."/>
            <person name="Cheng H."/>
            <person name="Meng F.-X."/>
            <person name="Wang C.-S."/>
            <person name="Xu X.-W."/>
        </authorList>
    </citation>
    <scope>NUCLEOTIDE SEQUENCE [LARGE SCALE GENOMIC DNA]</scope>
    <source>
        <strain evidence="7 8">V18</strain>
    </source>
</reference>
<dbReference type="PANTHER" id="PTHR30250">
    <property type="entry name" value="PST FAMILY PREDICTED COLANIC ACID TRANSPORTER"/>
    <property type="match status" value="1"/>
</dbReference>
<feature type="transmembrane region" description="Helical" evidence="6">
    <location>
        <begin position="466"/>
        <end position="486"/>
    </location>
</feature>
<dbReference type="PANTHER" id="PTHR30250:SF11">
    <property type="entry name" value="O-ANTIGEN TRANSPORTER-RELATED"/>
    <property type="match status" value="1"/>
</dbReference>
<evidence type="ECO:0000313" key="7">
    <source>
        <dbReference type="EMBL" id="RIV85883.1"/>
    </source>
</evidence>
<feature type="transmembrane region" description="Helical" evidence="6">
    <location>
        <begin position="439"/>
        <end position="460"/>
    </location>
</feature>
<evidence type="ECO:0000256" key="2">
    <source>
        <dbReference type="ARBA" id="ARBA00022475"/>
    </source>
</evidence>
<dbReference type="Pfam" id="PF01943">
    <property type="entry name" value="Polysacc_synt"/>
    <property type="match status" value="1"/>
</dbReference>
<feature type="transmembrane region" description="Helical" evidence="6">
    <location>
        <begin position="406"/>
        <end position="427"/>
    </location>
</feature>
<feature type="transmembrane region" description="Helical" evidence="6">
    <location>
        <begin position="318"/>
        <end position="345"/>
    </location>
</feature>
<accession>A0A418NS18</accession>
<dbReference type="Proteomes" id="UP000286576">
    <property type="component" value="Unassembled WGS sequence"/>
</dbReference>
<feature type="transmembrane region" description="Helical" evidence="6">
    <location>
        <begin position="98"/>
        <end position="120"/>
    </location>
</feature>
<keyword evidence="3 6" id="KW-0812">Transmembrane</keyword>
<comment type="subcellular location">
    <subcellularLocation>
        <location evidence="1">Cell membrane</location>
        <topology evidence="1">Multi-pass membrane protein</topology>
    </subcellularLocation>
</comment>
<dbReference type="AlphaFoldDB" id="A0A418NS18"/>
<evidence type="ECO:0000256" key="3">
    <source>
        <dbReference type="ARBA" id="ARBA00022692"/>
    </source>
</evidence>
<feature type="transmembrane region" description="Helical" evidence="6">
    <location>
        <begin position="181"/>
        <end position="204"/>
    </location>
</feature>
<evidence type="ECO:0000256" key="4">
    <source>
        <dbReference type="ARBA" id="ARBA00022989"/>
    </source>
</evidence>
<gene>
    <name evidence="7" type="ORF">D2V07_11280</name>
</gene>
<feature type="transmembrane region" description="Helical" evidence="6">
    <location>
        <begin position="277"/>
        <end position="297"/>
    </location>
</feature>
<evidence type="ECO:0000256" key="1">
    <source>
        <dbReference type="ARBA" id="ARBA00004651"/>
    </source>
</evidence>
<organism evidence="7 8">
    <name type="scientific">Aurantiacibacter zhengii</name>
    <dbReference type="NCBI Taxonomy" id="2307003"/>
    <lineage>
        <taxon>Bacteria</taxon>
        <taxon>Pseudomonadati</taxon>
        <taxon>Pseudomonadota</taxon>
        <taxon>Alphaproteobacteria</taxon>
        <taxon>Sphingomonadales</taxon>
        <taxon>Erythrobacteraceae</taxon>
        <taxon>Aurantiacibacter</taxon>
    </lineage>
</organism>
<dbReference type="InterPro" id="IPR002797">
    <property type="entry name" value="Polysacc_synth"/>
</dbReference>
<feature type="transmembrane region" description="Helical" evidence="6">
    <location>
        <begin position="351"/>
        <end position="368"/>
    </location>
</feature>
<dbReference type="EMBL" id="QXFL01000004">
    <property type="protein sequence ID" value="RIV85883.1"/>
    <property type="molecule type" value="Genomic_DNA"/>
</dbReference>
<evidence type="ECO:0000313" key="8">
    <source>
        <dbReference type="Proteomes" id="UP000286576"/>
    </source>
</evidence>
<protein>
    <recommendedName>
        <fullName evidence="9">Lipopolysaccharide biosynthesis protein</fullName>
    </recommendedName>
</protein>
<dbReference type="OrthoDB" id="9127589at2"/>
<keyword evidence="8" id="KW-1185">Reference proteome</keyword>
<dbReference type="InterPro" id="IPR050833">
    <property type="entry name" value="Poly_Biosynth_Transport"/>
</dbReference>
<comment type="caution">
    <text evidence="7">The sequence shown here is derived from an EMBL/GenBank/DDBJ whole genome shotgun (WGS) entry which is preliminary data.</text>
</comment>
<feature type="transmembrane region" description="Helical" evidence="6">
    <location>
        <begin position="232"/>
        <end position="253"/>
    </location>
</feature>
<dbReference type="RefSeq" id="WP_119587074.1">
    <property type="nucleotide sequence ID" value="NZ_CAWODQ010000024.1"/>
</dbReference>
<keyword evidence="4 6" id="KW-1133">Transmembrane helix</keyword>
<evidence type="ECO:0000256" key="6">
    <source>
        <dbReference type="SAM" id="Phobius"/>
    </source>
</evidence>
<evidence type="ECO:0000256" key="5">
    <source>
        <dbReference type="ARBA" id="ARBA00023136"/>
    </source>
</evidence>
<keyword evidence="5 6" id="KW-0472">Membrane</keyword>
<keyword evidence="2" id="KW-1003">Cell membrane</keyword>
<sequence>MTDPVPKPARTIAQRLASGFAWSALGSFGWRALTAVSSVLVARILGPTAFGELGIVRSTANLFTVYAGFRLGTTASKHLAEYREKDPPKAGRILKMTLRLSAIFCATVALILIASSGYIARTTLNNADLAWPLRIAGVFLFFQAYMTVRESVLVGTEHFREFAQVNVAKGVLTAALIVPGAYFYGVTGAVAALALASFLSYLLLQYYIRRALGEFGVEQNVPFREWKAELPLLWNFALPGLLAGAVGALMPWYGRTVIAGIENGYVELGLFEAANQWRTMILFMPAILTRVAMPVLAETFGRSADDEFREAVVLQFQAILLLTLPLTVAAIAASDMLMLVFGGAYSEASSLLPILMLSVFLFALNQALRRVHDGSGYRWQYLVVQVLWAFAFLAVLWLTVADYGALSLALAILAAEFAMFLIQIGYVEFRIAPGSIRQVASNAIIAVTALALVICGQAHVFKLPEANWAIVGISVLISVVPAMRFVPALLRLRKKKTGRAN</sequence>